<reference evidence="11 12" key="1">
    <citation type="submission" date="2014-04" db="EMBL/GenBank/DDBJ databases">
        <title>Genome evolution of avian class.</title>
        <authorList>
            <person name="Zhang G."/>
            <person name="Li C."/>
        </authorList>
    </citation>
    <scope>NUCLEOTIDE SEQUENCE [LARGE SCALE GENOMIC DNA]</scope>
    <source>
        <strain evidence="11">BGI_N310</strain>
    </source>
</reference>
<keyword evidence="12" id="KW-1185">Reference proteome</keyword>
<dbReference type="AlphaFoldDB" id="A0A091MV59"/>
<comment type="subcellular location">
    <subcellularLocation>
        <location evidence="1">Membrane</location>
        <topology evidence="1">Single-pass type I membrane protein</topology>
    </subcellularLocation>
</comment>
<dbReference type="PANTHER" id="PTHR13869">
    <property type="entry name" value="MYELIN P0 RELATED"/>
    <property type="match status" value="1"/>
</dbReference>
<dbReference type="GO" id="GO:0098609">
    <property type="term" value="P:cell-cell adhesion"/>
    <property type="evidence" value="ECO:0007669"/>
    <property type="project" value="TreeGrafter"/>
</dbReference>
<feature type="domain" description="Immunoglobulin V-set" evidence="10">
    <location>
        <begin position="2"/>
        <end position="67"/>
    </location>
</feature>
<dbReference type="SUPFAM" id="SSF48726">
    <property type="entry name" value="Immunoglobulin"/>
    <property type="match status" value="1"/>
</dbReference>
<dbReference type="Pfam" id="PF07686">
    <property type="entry name" value="V-set"/>
    <property type="match status" value="1"/>
</dbReference>
<evidence type="ECO:0000256" key="4">
    <source>
        <dbReference type="ARBA" id="ARBA00022989"/>
    </source>
</evidence>
<evidence type="ECO:0000313" key="11">
    <source>
        <dbReference type="EMBL" id="KFP80484.1"/>
    </source>
</evidence>
<evidence type="ECO:0000313" key="12">
    <source>
        <dbReference type="Proteomes" id="UP000053537"/>
    </source>
</evidence>
<evidence type="ECO:0000256" key="6">
    <source>
        <dbReference type="ARBA" id="ARBA00023157"/>
    </source>
</evidence>
<evidence type="ECO:0000256" key="8">
    <source>
        <dbReference type="ARBA" id="ARBA00023319"/>
    </source>
</evidence>
<keyword evidence="5" id="KW-0472">Membrane</keyword>
<keyword evidence="6" id="KW-1015">Disulfide bond</keyword>
<keyword evidence="8" id="KW-0393">Immunoglobulin domain</keyword>
<accession>A0A091MV59</accession>
<organism evidence="11 12">
    <name type="scientific">Acanthisitta chloris</name>
    <name type="common">rifleman</name>
    <dbReference type="NCBI Taxonomy" id="57068"/>
    <lineage>
        <taxon>Eukaryota</taxon>
        <taxon>Metazoa</taxon>
        <taxon>Chordata</taxon>
        <taxon>Craniata</taxon>
        <taxon>Vertebrata</taxon>
        <taxon>Euteleostomi</taxon>
        <taxon>Archelosauria</taxon>
        <taxon>Archosauria</taxon>
        <taxon>Dinosauria</taxon>
        <taxon>Saurischia</taxon>
        <taxon>Theropoda</taxon>
        <taxon>Coelurosauria</taxon>
        <taxon>Aves</taxon>
        <taxon>Neognathae</taxon>
        <taxon>Neoaves</taxon>
        <taxon>Telluraves</taxon>
        <taxon>Australaves</taxon>
        <taxon>Passeriformes</taxon>
        <taxon>Acanthisittidae</taxon>
        <taxon>Acanthisitta</taxon>
    </lineage>
</organism>
<protein>
    <submittedName>
        <fullName evidence="11">Junctional adhesion molecule-like</fullName>
    </submittedName>
</protein>
<gene>
    <name evidence="11" type="ORF">N310_13286</name>
</gene>
<dbReference type="GO" id="GO:0005886">
    <property type="term" value="C:plasma membrane"/>
    <property type="evidence" value="ECO:0007669"/>
    <property type="project" value="TreeGrafter"/>
</dbReference>
<evidence type="ECO:0000256" key="9">
    <source>
        <dbReference type="SAM" id="MobiDB-lite"/>
    </source>
</evidence>
<dbReference type="PRINTS" id="PR00213">
    <property type="entry name" value="MYELINP0"/>
</dbReference>
<name>A0A091MV59_9PASS</name>
<proteinExistence type="predicted"/>
<evidence type="ECO:0000256" key="1">
    <source>
        <dbReference type="ARBA" id="ARBA00004479"/>
    </source>
</evidence>
<dbReference type="Gene3D" id="2.60.40.10">
    <property type="entry name" value="Immunoglobulins"/>
    <property type="match status" value="1"/>
</dbReference>
<evidence type="ECO:0000256" key="3">
    <source>
        <dbReference type="ARBA" id="ARBA00022729"/>
    </source>
</evidence>
<evidence type="ECO:0000256" key="5">
    <source>
        <dbReference type="ARBA" id="ARBA00023136"/>
    </source>
</evidence>
<evidence type="ECO:0000256" key="2">
    <source>
        <dbReference type="ARBA" id="ARBA00022692"/>
    </source>
</evidence>
<dbReference type="EMBL" id="KK837169">
    <property type="protein sequence ID" value="KFP80484.1"/>
    <property type="molecule type" value="Genomic_DNA"/>
</dbReference>
<keyword evidence="4" id="KW-1133">Transmembrane helix</keyword>
<dbReference type="InterPro" id="IPR000920">
    <property type="entry name" value="Myelin_P0-rel"/>
</dbReference>
<dbReference type="InterPro" id="IPR013106">
    <property type="entry name" value="Ig_V-set"/>
</dbReference>
<keyword evidence="2" id="KW-0812">Transmembrane</keyword>
<dbReference type="InterPro" id="IPR013783">
    <property type="entry name" value="Ig-like_fold"/>
</dbReference>
<evidence type="ECO:0000256" key="7">
    <source>
        <dbReference type="ARBA" id="ARBA00023180"/>
    </source>
</evidence>
<dbReference type="PANTHER" id="PTHR13869:SF22">
    <property type="entry name" value="JUNCTIONAL ADHESION MOLECULE-LIKE"/>
    <property type="match status" value="1"/>
</dbReference>
<evidence type="ECO:0000259" key="10">
    <source>
        <dbReference type="Pfam" id="PF07686"/>
    </source>
</evidence>
<dbReference type="Proteomes" id="UP000053537">
    <property type="component" value="Unassembled WGS sequence"/>
</dbReference>
<feature type="region of interest" description="Disordered" evidence="9">
    <location>
        <begin position="193"/>
        <end position="222"/>
    </location>
</feature>
<keyword evidence="7" id="KW-0325">Glycoprotein</keyword>
<dbReference type="InterPro" id="IPR036179">
    <property type="entry name" value="Ig-like_dom_sf"/>
</dbReference>
<keyword evidence="3" id="KW-0732">Signal</keyword>
<sequence>MVFYYYSNHAVPVGRFKGRVQWRGDTSCGNGSIQLQDVHVNDSGTYECEVRLLQASSIFRNQTVLHVSSTALKGGAGAAGTGGFISSGVWLLLPSSVTALAGAPWAPKPPGLCPQLGAATHTALERTGNTVSKNKAEEALYCSIPVPEIPKAQQDAKKKKRAEDTYITMHPSHCRENGVYVELSRRVIPAEWMGEGRQADGQTEEPHNRPQEALPWAPEGQK</sequence>